<dbReference type="AlphaFoldDB" id="A0A9P0E5E3"/>
<gene>
    <name evidence="2" type="ORF">NEZAVI_LOCUS2914</name>
</gene>
<reference evidence="2" key="1">
    <citation type="submission" date="2022-01" db="EMBL/GenBank/DDBJ databases">
        <authorList>
            <person name="King R."/>
        </authorList>
    </citation>
    <scope>NUCLEOTIDE SEQUENCE</scope>
</reference>
<feature type="chain" id="PRO_5040387979" description="Neuropeptide" evidence="1">
    <location>
        <begin position="19"/>
        <end position="47"/>
    </location>
</feature>
<evidence type="ECO:0000313" key="3">
    <source>
        <dbReference type="Proteomes" id="UP001152798"/>
    </source>
</evidence>
<name>A0A9P0E5E3_NEZVI</name>
<evidence type="ECO:0000313" key="2">
    <source>
        <dbReference type="EMBL" id="CAH1392006.1"/>
    </source>
</evidence>
<sequence>MLLIYTTLLLSLVDNSILELILKNSKNSWTRYYSSQVINTCYEVCAA</sequence>
<dbReference type="Proteomes" id="UP001152798">
    <property type="component" value="Chromosome 1"/>
</dbReference>
<evidence type="ECO:0008006" key="4">
    <source>
        <dbReference type="Google" id="ProtNLM"/>
    </source>
</evidence>
<protein>
    <recommendedName>
        <fullName evidence="4">Neuropeptide</fullName>
    </recommendedName>
</protein>
<dbReference type="EMBL" id="OV725077">
    <property type="protein sequence ID" value="CAH1392006.1"/>
    <property type="molecule type" value="Genomic_DNA"/>
</dbReference>
<keyword evidence="1" id="KW-0732">Signal</keyword>
<feature type="signal peptide" evidence="1">
    <location>
        <begin position="1"/>
        <end position="18"/>
    </location>
</feature>
<organism evidence="2 3">
    <name type="scientific">Nezara viridula</name>
    <name type="common">Southern green stink bug</name>
    <name type="synonym">Cimex viridulus</name>
    <dbReference type="NCBI Taxonomy" id="85310"/>
    <lineage>
        <taxon>Eukaryota</taxon>
        <taxon>Metazoa</taxon>
        <taxon>Ecdysozoa</taxon>
        <taxon>Arthropoda</taxon>
        <taxon>Hexapoda</taxon>
        <taxon>Insecta</taxon>
        <taxon>Pterygota</taxon>
        <taxon>Neoptera</taxon>
        <taxon>Paraneoptera</taxon>
        <taxon>Hemiptera</taxon>
        <taxon>Heteroptera</taxon>
        <taxon>Panheteroptera</taxon>
        <taxon>Pentatomomorpha</taxon>
        <taxon>Pentatomoidea</taxon>
        <taxon>Pentatomidae</taxon>
        <taxon>Pentatominae</taxon>
        <taxon>Nezara</taxon>
    </lineage>
</organism>
<keyword evidence="3" id="KW-1185">Reference proteome</keyword>
<evidence type="ECO:0000256" key="1">
    <source>
        <dbReference type="SAM" id="SignalP"/>
    </source>
</evidence>
<proteinExistence type="predicted"/>
<accession>A0A9P0E5E3</accession>